<dbReference type="InterPro" id="IPR001347">
    <property type="entry name" value="SIS_dom"/>
</dbReference>
<dbReference type="Proteomes" id="UP000629025">
    <property type="component" value="Unassembled WGS sequence"/>
</dbReference>
<dbReference type="PROSITE" id="PS51071">
    <property type="entry name" value="HTH_RPIR"/>
    <property type="match status" value="1"/>
</dbReference>
<dbReference type="InterPro" id="IPR047640">
    <property type="entry name" value="RpiR-like"/>
</dbReference>
<dbReference type="SUPFAM" id="SSF53697">
    <property type="entry name" value="SIS domain"/>
    <property type="match status" value="1"/>
</dbReference>
<dbReference type="InterPro" id="IPR009057">
    <property type="entry name" value="Homeodomain-like_sf"/>
</dbReference>
<reference evidence="3" key="1">
    <citation type="journal article" date="2019" name="Int. J. Syst. Evol. Microbiol.">
        <title>The Global Catalogue of Microorganisms (GCM) 10K type strain sequencing project: providing services to taxonomists for standard genome sequencing and annotation.</title>
        <authorList>
            <consortium name="The Broad Institute Genomics Platform"/>
            <consortium name="The Broad Institute Genome Sequencing Center for Infectious Disease"/>
            <person name="Wu L."/>
            <person name="Ma J."/>
        </authorList>
    </citation>
    <scope>NUCLEOTIDE SEQUENCE [LARGE SCALE GENOMIC DNA]</scope>
    <source>
        <strain evidence="3">CGMCC 1.15341</strain>
    </source>
</reference>
<dbReference type="Pfam" id="PF01418">
    <property type="entry name" value="HTH_6"/>
    <property type="match status" value="1"/>
</dbReference>
<keyword evidence="3" id="KW-1185">Reference proteome</keyword>
<dbReference type="EMBL" id="BMIJ01000005">
    <property type="protein sequence ID" value="GGB98873.1"/>
    <property type="molecule type" value="Genomic_DNA"/>
</dbReference>
<dbReference type="PANTHER" id="PTHR30514:SF18">
    <property type="entry name" value="RPIR-FAMILY TRANSCRIPTIONAL REGULATOR"/>
    <property type="match status" value="1"/>
</dbReference>
<dbReference type="InterPro" id="IPR046348">
    <property type="entry name" value="SIS_dom_sf"/>
</dbReference>
<organism evidence="2 3">
    <name type="scientific">Marinobacterium zhoushanense</name>
    <dbReference type="NCBI Taxonomy" id="1679163"/>
    <lineage>
        <taxon>Bacteria</taxon>
        <taxon>Pseudomonadati</taxon>
        <taxon>Pseudomonadota</taxon>
        <taxon>Gammaproteobacteria</taxon>
        <taxon>Oceanospirillales</taxon>
        <taxon>Oceanospirillaceae</taxon>
        <taxon>Marinobacterium</taxon>
    </lineage>
</organism>
<dbReference type="Pfam" id="PF01380">
    <property type="entry name" value="SIS"/>
    <property type="match status" value="1"/>
</dbReference>
<name>A0ABQ1KJZ7_9GAMM</name>
<evidence type="ECO:0000259" key="1">
    <source>
        <dbReference type="PROSITE" id="PS51071"/>
    </source>
</evidence>
<protein>
    <submittedName>
        <fullName evidence="2">RpiR family transcriptional regulator</fullName>
    </submittedName>
</protein>
<dbReference type="SUPFAM" id="SSF46689">
    <property type="entry name" value="Homeodomain-like"/>
    <property type="match status" value="1"/>
</dbReference>
<gene>
    <name evidence="2" type="ORF">GCM10011352_26280</name>
</gene>
<accession>A0ABQ1KJZ7</accession>
<sequence length="276" mass="31109">MKAIEEIIRDKYAQLTPQERKLADFILDRPSDLAIFNSAELARLCGVSKATVSRMFKHLGFSSFREGRVESRRQRQQGVPVVEGKPSKRTFAPHFEREINNLKILQASLSEASVSEMAEALAAARRIKVVGFRNSYPIALHIRQQLIQVRTDVDLAPLPGQTLAEELEGMGADDIVIFIALRRRPKLFDKALNHMIQRKIPVLLITDASLRKVADRVKWWVECPLESVSGFDGYSAAMSVSTLICNTLLHQMAVTGQSRILSISDAYREMNELDFT</sequence>
<dbReference type="RefSeq" id="WP_188749046.1">
    <property type="nucleotide sequence ID" value="NZ_BMIJ01000005.1"/>
</dbReference>
<dbReference type="PANTHER" id="PTHR30514">
    <property type="entry name" value="GLUCOKINASE"/>
    <property type="match status" value="1"/>
</dbReference>
<dbReference type="InterPro" id="IPR036388">
    <property type="entry name" value="WH-like_DNA-bd_sf"/>
</dbReference>
<proteinExistence type="predicted"/>
<evidence type="ECO:0000313" key="2">
    <source>
        <dbReference type="EMBL" id="GGB98873.1"/>
    </source>
</evidence>
<feature type="domain" description="HTH rpiR-type" evidence="1">
    <location>
        <begin position="2"/>
        <end position="78"/>
    </location>
</feature>
<evidence type="ECO:0000313" key="3">
    <source>
        <dbReference type="Proteomes" id="UP000629025"/>
    </source>
</evidence>
<dbReference type="Gene3D" id="1.10.10.10">
    <property type="entry name" value="Winged helix-like DNA-binding domain superfamily/Winged helix DNA-binding domain"/>
    <property type="match status" value="1"/>
</dbReference>
<dbReference type="InterPro" id="IPR000281">
    <property type="entry name" value="HTH_RpiR"/>
</dbReference>
<comment type="caution">
    <text evidence="2">The sequence shown here is derived from an EMBL/GenBank/DDBJ whole genome shotgun (WGS) entry which is preliminary data.</text>
</comment>
<dbReference type="Gene3D" id="3.40.50.10490">
    <property type="entry name" value="Glucose-6-phosphate isomerase like protein, domain 1"/>
    <property type="match status" value="1"/>
</dbReference>